<evidence type="ECO:0000256" key="1">
    <source>
        <dbReference type="ARBA" id="ARBA00022801"/>
    </source>
</evidence>
<name>A0ABS5KM50_9ACTN</name>
<dbReference type="Gene3D" id="3.40.50.1820">
    <property type="entry name" value="alpha/beta hydrolase"/>
    <property type="match status" value="1"/>
</dbReference>
<feature type="compositionally biased region" description="Low complexity" evidence="2">
    <location>
        <begin position="31"/>
        <end position="40"/>
    </location>
</feature>
<sequence>MPVISTPAAAAAPAAAQPAVTGRADARPADTDTAPATEPAAAVEPVLARTVGGTGPGLLLAHGAGGSVALNYGPVLDGLSTGHTVVGVDYPGTGRSPRAGGPLSVDFLADQLVAAADAEGLQRFAVAGFSLGGPVAIRVAAKHPERVSALMLTATFARRDTRLDLAAKLWGELYRAGDKVRLAEYLTLVALSTEALRATPAPDLRGAIEGLAKLIPAGTPEHVDLVRRADVRADLASIAAPTLVISTTGDPLVSPHLHEELAAQIPGARLARIATGHLPFAERPKEWLGLMTGFLAEHAV</sequence>
<evidence type="ECO:0000313" key="4">
    <source>
        <dbReference type="EMBL" id="MBS2547089.1"/>
    </source>
</evidence>
<dbReference type="InterPro" id="IPR029058">
    <property type="entry name" value="AB_hydrolase_fold"/>
</dbReference>
<organism evidence="4 5">
    <name type="scientific">Catenulispora pinistramenti</name>
    <dbReference type="NCBI Taxonomy" id="2705254"/>
    <lineage>
        <taxon>Bacteria</taxon>
        <taxon>Bacillati</taxon>
        <taxon>Actinomycetota</taxon>
        <taxon>Actinomycetes</taxon>
        <taxon>Catenulisporales</taxon>
        <taxon>Catenulisporaceae</taxon>
        <taxon>Catenulispora</taxon>
    </lineage>
</organism>
<gene>
    <name evidence="4" type="ORF">KGQ19_09420</name>
</gene>
<dbReference type="RefSeq" id="WP_212008692.1">
    <property type="nucleotide sequence ID" value="NZ_JAAFYZ010000022.1"/>
</dbReference>
<dbReference type="EMBL" id="JAAFYZ010000022">
    <property type="protein sequence ID" value="MBS2547089.1"/>
    <property type="molecule type" value="Genomic_DNA"/>
</dbReference>
<feature type="domain" description="AB hydrolase-1" evidence="3">
    <location>
        <begin position="58"/>
        <end position="284"/>
    </location>
</feature>
<dbReference type="PRINTS" id="PR00111">
    <property type="entry name" value="ABHYDROLASE"/>
</dbReference>
<dbReference type="SUPFAM" id="SSF53474">
    <property type="entry name" value="alpha/beta-Hydrolases"/>
    <property type="match status" value="1"/>
</dbReference>
<proteinExistence type="predicted"/>
<accession>A0ABS5KM50</accession>
<dbReference type="InterPro" id="IPR050266">
    <property type="entry name" value="AB_hydrolase_sf"/>
</dbReference>
<dbReference type="Pfam" id="PF00561">
    <property type="entry name" value="Abhydrolase_1"/>
    <property type="match status" value="1"/>
</dbReference>
<evidence type="ECO:0000313" key="5">
    <source>
        <dbReference type="Proteomes" id="UP000730482"/>
    </source>
</evidence>
<dbReference type="Proteomes" id="UP000730482">
    <property type="component" value="Unassembled WGS sequence"/>
</dbReference>
<dbReference type="GO" id="GO:0016787">
    <property type="term" value="F:hydrolase activity"/>
    <property type="evidence" value="ECO:0007669"/>
    <property type="project" value="UniProtKB-KW"/>
</dbReference>
<comment type="caution">
    <text evidence="4">The sequence shown here is derived from an EMBL/GenBank/DDBJ whole genome shotgun (WGS) entry which is preliminary data.</text>
</comment>
<reference evidence="4 5" key="1">
    <citation type="submission" date="2020-02" db="EMBL/GenBank/DDBJ databases">
        <title>Acidophilic actinobacteria isolated from forest soil.</title>
        <authorList>
            <person name="Golinska P."/>
        </authorList>
    </citation>
    <scope>NUCLEOTIDE SEQUENCE [LARGE SCALE GENOMIC DNA]</scope>
    <source>
        <strain evidence="4 5">NL8</strain>
    </source>
</reference>
<evidence type="ECO:0000256" key="2">
    <source>
        <dbReference type="SAM" id="MobiDB-lite"/>
    </source>
</evidence>
<feature type="region of interest" description="Disordered" evidence="2">
    <location>
        <begin position="1"/>
        <end position="40"/>
    </location>
</feature>
<keyword evidence="5" id="KW-1185">Reference proteome</keyword>
<evidence type="ECO:0000259" key="3">
    <source>
        <dbReference type="Pfam" id="PF00561"/>
    </source>
</evidence>
<feature type="compositionally biased region" description="Low complexity" evidence="2">
    <location>
        <begin position="7"/>
        <end position="19"/>
    </location>
</feature>
<dbReference type="PANTHER" id="PTHR43798">
    <property type="entry name" value="MONOACYLGLYCEROL LIPASE"/>
    <property type="match status" value="1"/>
</dbReference>
<dbReference type="InterPro" id="IPR000073">
    <property type="entry name" value="AB_hydrolase_1"/>
</dbReference>
<protein>
    <submittedName>
        <fullName evidence="4">Alpha/beta fold hydrolase</fullName>
    </submittedName>
</protein>
<keyword evidence="1 4" id="KW-0378">Hydrolase</keyword>
<dbReference type="PANTHER" id="PTHR43798:SF31">
    <property type="entry name" value="AB HYDROLASE SUPERFAMILY PROTEIN YCLE"/>
    <property type="match status" value="1"/>
</dbReference>